<dbReference type="Pfam" id="PF01814">
    <property type="entry name" value="Hemerythrin"/>
    <property type="match status" value="1"/>
</dbReference>
<feature type="domain" description="Hemerythrin-like" evidence="1">
    <location>
        <begin position="21"/>
        <end position="149"/>
    </location>
</feature>
<keyword evidence="3" id="KW-1185">Reference proteome</keyword>
<comment type="caution">
    <text evidence="2">The sequence shown here is derived from an EMBL/GenBank/DDBJ whole genome shotgun (WGS) entry which is preliminary data.</text>
</comment>
<proteinExistence type="predicted"/>
<dbReference type="CDD" id="cd12108">
    <property type="entry name" value="Hr-like"/>
    <property type="match status" value="1"/>
</dbReference>
<evidence type="ECO:0000313" key="2">
    <source>
        <dbReference type="EMBL" id="MEJ2867316.1"/>
    </source>
</evidence>
<dbReference type="Gene3D" id="1.20.120.520">
    <property type="entry name" value="nmb1532 protein domain like"/>
    <property type="match status" value="1"/>
</dbReference>
<accession>A0ABU8MJ29</accession>
<organism evidence="2 3">
    <name type="scientific">Actinomycetospora aurantiaca</name>
    <dbReference type="NCBI Taxonomy" id="3129233"/>
    <lineage>
        <taxon>Bacteria</taxon>
        <taxon>Bacillati</taxon>
        <taxon>Actinomycetota</taxon>
        <taxon>Actinomycetes</taxon>
        <taxon>Pseudonocardiales</taxon>
        <taxon>Pseudonocardiaceae</taxon>
        <taxon>Actinomycetospora</taxon>
    </lineage>
</organism>
<dbReference type="InterPro" id="IPR012312">
    <property type="entry name" value="Hemerythrin-like"/>
</dbReference>
<evidence type="ECO:0000313" key="3">
    <source>
        <dbReference type="Proteomes" id="UP001385809"/>
    </source>
</evidence>
<sequence>MTATTALAPTTDTDLLGIRIAHRIMRRDARRLAGLAAAWADGSDPLSGRRRRVFGAWIEGLCRDIHHHHATEDDVLWPVLERHAGAEVDLGPLSDDHAALDPVLDDIRAGFAVAASGGRVDVLAERLTHLADLLDEHIGEEERDLFPIIRRHVPLADWQVVEKAAQRGGAGIRYALPRIVDVATDEEFATMTASAPKPLLLVMKLLLPRYRREKTLLGW</sequence>
<protein>
    <submittedName>
        <fullName evidence="2">Hemerythrin domain-containing protein</fullName>
    </submittedName>
</protein>
<name>A0ABU8MJ29_9PSEU</name>
<gene>
    <name evidence="2" type="ORF">WCD74_06030</name>
</gene>
<dbReference type="RefSeq" id="WP_337693929.1">
    <property type="nucleotide sequence ID" value="NZ_JBBEGN010000002.1"/>
</dbReference>
<reference evidence="2 3" key="1">
    <citation type="submission" date="2024-03" db="EMBL/GenBank/DDBJ databases">
        <title>Actinomycetospora sp. OC33-EN08, a novel actinomycete isolated from wild orchid (Aerides multiflora).</title>
        <authorList>
            <person name="Suriyachadkun C."/>
        </authorList>
    </citation>
    <scope>NUCLEOTIDE SEQUENCE [LARGE SCALE GENOMIC DNA]</scope>
    <source>
        <strain evidence="2 3">OC33-EN08</strain>
    </source>
</reference>
<dbReference type="EMBL" id="JBBEGN010000002">
    <property type="protein sequence ID" value="MEJ2867316.1"/>
    <property type="molecule type" value="Genomic_DNA"/>
</dbReference>
<evidence type="ECO:0000259" key="1">
    <source>
        <dbReference type="Pfam" id="PF01814"/>
    </source>
</evidence>
<dbReference type="Proteomes" id="UP001385809">
    <property type="component" value="Unassembled WGS sequence"/>
</dbReference>